<dbReference type="InterPro" id="IPR002694">
    <property type="entry name" value="Znf_CHC2"/>
</dbReference>
<evidence type="ECO:0000259" key="4">
    <source>
        <dbReference type="SMART" id="SM00400"/>
    </source>
</evidence>
<gene>
    <name evidence="5" type="ORF">ACFPMF_07345</name>
</gene>
<evidence type="ECO:0000313" key="5">
    <source>
        <dbReference type="EMBL" id="MFC5409114.1"/>
    </source>
</evidence>
<dbReference type="SMART" id="SM00400">
    <property type="entry name" value="ZnF_CHCC"/>
    <property type="match status" value="1"/>
</dbReference>
<organism evidence="5 6">
    <name type="scientific">Larkinella bovis</name>
    <dbReference type="NCBI Taxonomy" id="683041"/>
    <lineage>
        <taxon>Bacteria</taxon>
        <taxon>Pseudomonadati</taxon>
        <taxon>Bacteroidota</taxon>
        <taxon>Cytophagia</taxon>
        <taxon>Cytophagales</taxon>
        <taxon>Spirosomataceae</taxon>
        <taxon>Larkinella</taxon>
    </lineage>
</organism>
<accession>A0ABW0I8E7</accession>
<dbReference type="Pfam" id="PF01807">
    <property type="entry name" value="Zn_ribbon_DnaG"/>
    <property type="match status" value="1"/>
</dbReference>
<evidence type="ECO:0000256" key="2">
    <source>
        <dbReference type="ARBA" id="ARBA00022771"/>
    </source>
</evidence>
<dbReference type="RefSeq" id="WP_379842728.1">
    <property type="nucleotide sequence ID" value="NZ_JBHSMA010000001.1"/>
</dbReference>
<keyword evidence="3" id="KW-0862">Zinc</keyword>
<protein>
    <submittedName>
        <fullName evidence="5">Toprim domain-containing protein</fullName>
    </submittedName>
</protein>
<dbReference type="PANTHER" id="PTHR30313:SF2">
    <property type="entry name" value="DNA PRIMASE"/>
    <property type="match status" value="1"/>
</dbReference>
<dbReference type="Pfam" id="PF13155">
    <property type="entry name" value="Toprim_2"/>
    <property type="match status" value="1"/>
</dbReference>
<reference evidence="6" key="1">
    <citation type="journal article" date="2019" name="Int. J. Syst. Evol. Microbiol.">
        <title>The Global Catalogue of Microorganisms (GCM) 10K type strain sequencing project: providing services to taxonomists for standard genome sequencing and annotation.</title>
        <authorList>
            <consortium name="The Broad Institute Genomics Platform"/>
            <consortium name="The Broad Institute Genome Sequencing Center for Infectious Disease"/>
            <person name="Wu L."/>
            <person name="Ma J."/>
        </authorList>
    </citation>
    <scope>NUCLEOTIDE SEQUENCE [LARGE SCALE GENOMIC DNA]</scope>
    <source>
        <strain evidence="6">CCUG 55250</strain>
    </source>
</reference>
<proteinExistence type="predicted"/>
<dbReference type="CDD" id="cd01029">
    <property type="entry name" value="TOPRIM_primases"/>
    <property type="match status" value="1"/>
</dbReference>
<sequence>MISAQHLDQLKAISIADYLASQGHQPLFRRGSELLYHSPLRDEKTPSFSVNVAKNVFVDFGQPDCNGDVIRLVQLLHLCGFTQAVEYLERLNVCLVKNSFSLSGLTHFEDKAAELIAVKPLAHPALIQYVEKRGIPSAVAVRYLQQVHYQHQNRPFFALGFANDVGGFELRAKVGPTEVKRSLGRKWFTTLEVPGSTVVNLFEGFFDFLSALVFYRQTAPRCTTIILNTTANLTKALPALAQYRQINVYLDRDHAGQNTLNLLIKEGLHTIDRSSIYQNHKDFNEFLTKH</sequence>
<dbReference type="EMBL" id="JBHSMA010000001">
    <property type="protein sequence ID" value="MFC5409114.1"/>
    <property type="molecule type" value="Genomic_DNA"/>
</dbReference>
<dbReference type="InterPro" id="IPR050219">
    <property type="entry name" value="DnaG_primase"/>
</dbReference>
<dbReference type="PANTHER" id="PTHR30313">
    <property type="entry name" value="DNA PRIMASE"/>
    <property type="match status" value="1"/>
</dbReference>
<dbReference type="Gene3D" id="3.90.580.10">
    <property type="entry name" value="Zinc finger, CHC2-type domain"/>
    <property type="match status" value="1"/>
</dbReference>
<comment type="caution">
    <text evidence="5">The sequence shown here is derived from an EMBL/GenBank/DDBJ whole genome shotgun (WGS) entry which is preliminary data.</text>
</comment>
<dbReference type="SUPFAM" id="SSF57783">
    <property type="entry name" value="Zinc beta-ribbon"/>
    <property type="match status" value="1"/>
</dbReference>
<evidence type="ECO:0000256" key="3">
    <source>
        <dbReference type="ARBA" id="ARBA00022833"/>
    </source>
</evidence>
<dbReference type="InterPro" id="IPR036977">
    <property type="entry name" value="DNA_primase_Znf_CHC2"/>
</dbReference>
<dbReference type="Proteomes" id="UP001596106">
    <property type="component" value="Unassembled WGS sequence"/>
</dbReference>
<dbReference type="InterPro" id="IPR034154">
    <property type="entry name" value="TOPRIM_DnaG/twinkle"/>
</dbReference>
<evidence type="ECO:0000313" key="6">
    <source>
        <dbReference type="Proteomes" id="UP001596106"/>
    </source>
</evidence>
<feature type="domain" description="Zinc finger CHC2-type" evidence="4">
    <location>
        <begin position="42"/>
        <end position="89"/>
    </location>
</feature>
<dbReference type="Gene3D" id="3.40.1360.10">
    <property type="match status" value="1"/>
</dbReference>
<keyword evidence="2" id="KW-0863">Zinc-finger</keyword>
<keyword evidence="1" id="KW-0479">Metal-binding</keyword>
<keyword evidence="6" id="KW-1185">Reference proteome</keyword>
<name>A0ABW0I8E7_9BACT</name>
<evidence type="ECO:0000256" key="1">
    <source>
        <dbReference type="ARBA" id="ARBA00022723"/>
    </source>
</evidence>